<keyword evidence="2 4" id="KW-0689">Ribosomal protein</keyword>
<dbReference type="GO" id="GO:0003735">
    <property type="term" value="F:structural constituent of ribosome"/>
    <property type="evidence" value="ECO:0007669"/>
    <property type="project" value="InterPro"/>
</dbReference>
<reference evidence="6" key="1">
    <citation type="journal article" date="2020" name="mSystems">
        <title>Genome- and Community-Level Interaction Insights into Carbon Utilization and Element Cycling Functions of Hydrothermarchaeota in Hydrothermal Sediment.</title>
        <authorList>
            <person name="Zhou Z."/>
            <person name="Liu Y."/>
            <person name="Xu W."/>
            <person name="Pan J."/>
            <person name="Luo Z.H."/>
            <person name="Li M."/>
        </authorList>
    </citation>
    <scope>NUCLEOTIDE SEQUENCE [LARGE SCALE GENOMIC DNA]</scope>
    <source>
        <strain evidence="7">SpSt-1073</strain>
        <strain evidence="6">SpSt-613</strain>
        <strain evidence="5">SpSt-669</strain>
    </source>
</reference>
<dbReference type="InterPro" id="IPR036401">
    <property type="entry name" value="Ribosomal_eS17_sf"/>
</dbReference>
<evidence type="ECO:0000313" key="6">
    <source>
        <dbReference type="EMBL" id="HGN89505.1"/>
    </source>
</evidence>
<dbReference type="GO" id="GO:1990904">
    <property type="term" value="C:ribonucleoprotein complex"/>
    <property type="evidence" value="ECO:0007669"/>
    <property type="project" value="UniProtKB-KW"/>
</dbReference>
<name>A0A7C4DZ40_CALS0</name>
<organism evidence="6">
    <name type="scientific">Caldiarchaeum subterraneum</name>
    <dbReference type="NCBI Taxonomy" id="311458"/>
    <lineage>
        <taxon>Archaea</taxon>
        <taxon>Nitrososphaerota</taxon>
        <taxon>Candidatus Caldarchaeales</taxon>
        <taxon>Candidatus Caldarchaeaceae</taxon>
        <taxon>Candidatus Caldarchaeum</taxon>
    </lineage>
</organism>
<dbReference type="InterPro" id="IPR001210">
    <property type="entry name" value="Ribosomal_eS17"/>
</dbReference>
<comment type="caution">
    <text evidence="6">The sequence shown here is derived from an EMBL/GenBank/DDBJ whole genome shotgun (WGS) entry which is preliminary data.</text>
</comment>
<dbReference type="GO" id="GO:0005840">
    <property type="term" value="C:ribosome"/>
    <property type="evidence" value="ECO:0007669"/>
    <property type="project" value="UniProtKB-KW"/>
</dbReference>
<protein>
    <recommendedName>
        <fullName evidence="4">Small ribosomal subunit protein eS17</fullName>
    </recommendedName>
</protein>
<dbReference type="GO" id="GO:0006412">
    <property type="term" value="P:translation"/>
    <property type="evidence" value="ECO:0007669"/>
    <property type="project" value="UniProtKB-UniRule"/>
</dbReference>
<gene>
    <name evidence="4" type="primary">rps17e</name>
    <name evidence="7" type="ORF">ENM30_02675</name>
    <name evidence="6" type="ORF">ENT82_00030</name>
    <name evidence="5" type="ORF">ENU43_02865</name>
</gene>
<keyword evidence="3 4" id="KW-0687">Ribonucleoprotein</keyword>
<evidence type="ECO:0000256" key="3">
    <source>
        <dbReference type="ARBA" id="ARBA00023274"/>
    </source>
</evidence>
<evidence type="ECO:0000256" key="4">
    <source>
        <dbReference type="HAMAP-Rule" id="MF_00511"/>
    </source>
</evidence>
<dbReference type="EMBL" id="DTCM01000034">
    <property type="protein sequence ID" value="HGL40590.1"/>
    <property type="molecule type" value="Genomic_DNA"/>
</dbReference>
<evidence type="ECO:0000256" key="1">
    <source>
        <dbReference type="ARBA" id="ARBA00010444"/>
    </source>
</evidence>
<evidence type="ECO:0000313" key="7">
    <source>
        <dbReference type="EMBL" id="HHN52198.1"/>
    </source>
</evidence>
<dbReference type="HAMAP" id="MF_00511">
    <property type="entry name" value="Ribosomal_eS17"/>
    <property type="match status" value="1"/>
</dbReference>
<dbReference type="SUPFAM" id="SSF116820">
    <property type="entry name" value="Rps17e-like"/>
    <property type="match status" value="1"/>
</dbReference>
<proteinExistence type="inferred from homology"/>
<comment type="similarity">
    <text evidence="1 4">Belongs to the eukaryotic ribosomal protein eS17 family.</text>
</comment>
<dbReference type="EMBL" id="DRXG01000055">
    <property type="protein sequence ID" value="HHN52198.1"/>
    <property type="molecule type" value="Genomic_DNA"/>
</dbReference>
<dbReference type="AlphaFoldDB" id="A0A7C4DZ40"/>
<dbReference type="Pfam" id="PF00833">
    <property type="entry name" value="Ribosomal_S17e"/>
    <property type="match status" value="1"/>
</dbReference>
<accession>A0A7C4DZ40</accession>
<sequence>MGKVRTRKVKTLAKTVNELYGARVSTSFEENKKLVREVLEGRFSKKLANRIAGYLVTLKKLELKKQQAAAAEEEATKAAELSSTES</sequence>
<dbReference type="Gene3D" id="1.10.60.20">
    <property type="entry name" value="Ribosomal protein S17e-like"/>
    <property type="match status" value="1"/>
</dbReference>
<evidence type="ECO:0000256" key="2">
    <source>
        <dbReference type="ARBA" id="ARBA00022980"/>
    </source>
</evidence>
<dbReference type="EMBL" id="DTAD01000001">
    <property type="protein sequence ID" value="HGN89505.1"/>
    <property type="molecule type" value="Genomic_DNA"/>
</dbReference>
<evidence type="ECO:0000313" key="5">
    <source>
        <dbReference type="EMBL" id="HGL40590.1"/>
    </source>
</evidence>